<feature type="domain" description="Protein kinase" evidence="17">
    <location>
        <begin position="520"/>
        <end position="808"/>
    </location>
</feature>
<evidence type="ECO:0000256" key="3">
    <source>
        <dbReference type="ARBA" id="ARBA00012202"/>
    </source>
</evidence>
<dbReference type="GO" id="GO:0005524">
    <property type="term" value="F:ATP binding"/>
    <property type="evidence" value="ECO:0007669"/>
    <property type="project" value="InterPro"/>
</dbReference>
<dbReference type="SUPFAM" id="SSF55073">
    <property type="entry name" value="Nucleotide cyclase"/>
    <property type="match status" value="1"/>
</dbReference>
<dbReference type="InterPro" id="IPR028082">
    <property type="entry name" value="Peripla_BP_I"/>
</dbReference>
<keyword evidence="4 16" id="KW-0812">Transmembrane</keyword>
<dbReference type="PROSITE" id="PS50125">
    <property type="entry name" value="GUANYLATE_CYCLASE_2"/>
    <property type="match status" value="1"/>
</dbReference>
<evidence type="ECO:0000256" key="9">
    <source>
        <dbReference type="ARBA" id="ARBA00023170"/>
    </source>
</evidence>
<dbReference type="InterPro" id="IPR001054">
    <property type="entry name" value="A/G_cyclase"/>
</dbReference>
<comment type="similarity">
    <text evidence="13">Belongs to the adenylyl cyclase class-4/guanylyl cyclase family.</text>
</comment>
<evidence type="ECO:0000256" key="4">
    <source>
        <dbReference type="ARBA" id="ARBA00022692"/>
    </source>
</evidence>
<feature type="domain" description="Guanylate cyclase" evidence="18">
    <location>
        <begin position="879"/>
        <end position="1009"/>
    </location>
</feature>
<name>A0A0N5A6F6_PARTI</name>
<dbReference type="GO" id="GO:0004672">
    <property type="term" value="F:protein kinase activity"/>
    <property type="evidence" value="ECO:0007669"/>
    <property type="project" value="InterPro"/>
</dbReference>
<keyword evidence="9" id="KW-0675">Receptor</keyword>
<dbReference type="Pfam" id="PF07714">
    <property type="entry name" value="PK_Tyr_Ser-Thr"/>
    <property type="match status" value="1"/>
</dbReference>
<keyword evidence="12 14" id="KW-0141">cGMP biosynthesis</keyword>
<dbReference type="SUPFAM" id="SSF56112">
    <property type="entry name" value="Protein kinase-like (PK-like)"/>
    <property type="match status" value="1"/>
</dbReference>
<evidence type="ECO:0000256" key="13">
    <source>
        <dbReference type="RuleBase" id="RU000405"/>
    </source>
</evidence>
<evidence type="ECO:0000256" key="10">
    <source>
        <dbReference type="ARBA" id="ARBA00023180"/>
    </source>
</evidence>
<dbReference type="SMART" id="SM00044">
    <property type="entry name" value="CYCc"/>
    <property type="match status" value="1"/>
</dbReference>
<dbReference type="PANTHER" id="PTHR11920:SF495">
    <property type="entry name" value="RECEPTOR-TYPE GUANYLATE CYCLASE GCY-7"/>
    <property type="match status" value="1"/>
</dbReference>
<dbReference type="GO" id="GO:0005886">
    <property type="term" value="C:plasma membrane"/>
    <property type="evidence" value="ECO:0007669"/>
    <property type="project" value="TreeGrafter"/>
</dbReference>
<evidence type="ECO:0000256" key="12">
    <source>
        <dbReference type="ARBA" id="ARBA00023293"/>
    </source>
</evidence>
<evidence type="ECO:0000256" key="5">
    <source>
        <dbReference type="ARBA" id="ARBA00022729"/>
    </source>
</evidence>
<evidence type="ECO:0000259" key="18">
    <source>
        <dbReference type="PROSITE" id="PS50125"/>
    </source>
</evidence>
<accession>A0A0N5A6F6</accession>
<protein>
    <recommendedName>
        <fullName evidence="3 14">Guanylate cyclase</fullName>
        <ecNumber evidence="3 14">4.6.1.2</ecNumber>
    </recommendedName>
</protein>
<evidence type="ECO:0000256" key="2">
    <source>
        <dbReference type="ARBA" id="ARBA00004479"/>
    </source>
</evidence>
<evidence type="ECO:0000256" key="16">
    <source>
        <dbReference type="SAM" id="Phobius"/>
    </source>
</evidence>
<dbReference type="PROSITE" id="PS50011">
    <property type="entry name" value="PROTEIN_KINASE_DOM"/>
    <property type="match status" value="1"/>
</dbReference>
<dbReference type="InterPro" id="IPR001828">
    <property type="entry name" value="ANF_lig-bd_rcpt"/>
</dbReference>
<dbReference type="AlphaFoldDB" id="A0A0N5A6F6"/>
<evidence type="ECO:0000313" key="19">
    <source>
        <dbReference type="Proteomes" id="UP000038045"/>
    </source>
</evidence>
<dbReference type="WBParaSite" id="PTRK_0001757900.1">
    <property type="protein sequence ID" value="PTRK_0001757900.1"/>
    <property type="gene ID" value="PTRK_0001757900"/>
</dbReference>
<dbReference type="EC" id="4.6.1.2" evidence="3 14"/>
<evidence type="ECO:0000313" key="20">
    <source>
        <dbReference type="WBParaSite" id="PTRK_0001757900.1"/>
    </source>
</evidence>
<evidence type="ECO:0000256" key="1">
    <source>
        <dbReference type="ARBA" id="ARBA00001436"/>
    </source>
</evidence>
<dbReference type="Pfam" id="PF01094">
    <property type="entry name" value="ANF_receptor"/>
    <property type="match status" value="1"/>
</dbReference>
<dbReference type="GO" id="GO:0007635">
    <property type="term" value="P:chemosensory behavior"/>
    <property type="evidence" value="ECO:0007669"/>
    <property type="project" value="UniProtKB-ARBA"/>
</dbReference>
<dbReference type="FunFam" id="3.30.70.1230:FF:000023">
    <property type="entry name" value="Guanylate cyclase"/>
    <property type="match status" value="1"/>
</dbReference>
<dbReference type="CDD" id="cd07302">
    <property type="entry name" value="CHD"/>
    <property type="match status" value="1"/>
</dbReference>
<dbReference type="InterPro" id="IPR050401">
    <property type="entry name" value="Cyclic_nucleotide_synthase"/>
</dbReference>
<dbReference type="Gene3D" id="3.40.50.2300">
    <property type="match status" value="2"/>
</dbReference>
<keyword evidence="11 13" id="KW-0456">Lyase</keyword>
<dbReference type="GO" id="GO:0006935">
    <property type="term" value="P:chemotaxis"/>
    <property type="evidence" value="ECO:0007669"/>
    <property type="project" value="UniProtKB-ARBA"/>
</dbReference>
<evidence type="ECO:0000256" key="7">
    <source>
        <dbReference type="ARBA" id="ARBA00022989"/>
    </source>
</evidence>
<keyword evidence="19" id="KW-1185">Reference proteome</keyword>
<sequence>MYYLKYFIILQTITSTIGKKTLNLGFIFTMTDTENGDLIGFTLSAGVVGVVMDRIFEEQLLLDYDFNFSLAMDNCNEARASGVAYELILEKNVDFLFGPSCNMPGLRSASVAKFFKKPIFLWGLTANSEMSSVDRLYNVYTSNPIFMSLASSAMNVLQTFDWDRFAFLIVPRKNERCKKMYSDFLYVADEHPYKTSLVYSYETSTPPLLEEFDLFFKKIKDKTRVIITCFDKDIWKKNFLLRMYDKGITSTEYVHINLEYKNTGFYSNYFDSNDRQIPIYGIYSSLVDDNRSDIAFKMAKRMFVLDLAKDFIEYKEFDLDAIKRVKEYPFYCTECEIENITTLNRYARYLADAVYLWANILNKTLTAIGDKAFGEPGSMKAYCEGTMMGYTGKLTYNKYCARMPEIRLYGIDSKGQIVTWFNYSFTTVLKFNRTDAVTEDRYPETIFFNWESEIPLSEPICGYLGNHCPKEFFEEYIVEILCSGIAAIIVLLAILITIIWFIKKILKQKKEVLTKWKVPIELLEQNEEGNDGGKSLHSMSSGITNDSDRNEMPKKNETKRYKFLVYKNNLVVGEKHKFEYKFSKNEQLELTKIQNFDHQNINKFYGISIDHTFILSIWRFCKRGSLHEILQADLINFDSYFMISLILDIVDGLAYIHESFLQFHGLLSSKVCFVNDRWQVKISNFDSQFIRMQRKLNKKDNLWRAPEHLRKDFSLGSKEGDIYSLAIIMSEVISKGNFWNLNIREECIDELIYLIKRGGVSPIRPDLVVAHDLDINPVLFSLIRDCWNENPKVRPSIKQIEKTINAFNDKGPKNLMDHVFEMLEDYAETLKYQVDERTREVVEEQKKSELLLRRMLPAEVVERLKLGKVIEPENFNSVTVFFSDIVKFTALSSRCTPFQVVSLINELFSLFDNLIETLDVYKVETIGDGYLCVSGLPSPNGIRHCEEIANLALGFMDICSKFKIHHLPYEKITVRIGCNSGPCVAGVVGLSMPRYCLFGDTVNTASRMESNGKPGKIHISSTCFNLLQEIGGYVMEPRGEMIIKGKGIMNTFWLNGKYSRCINTPIDNHNSLYDNVSINGMYRSMYKIQ</sequence>
<dbReference type="GO" id="GO:0004383">
    <property type="term" value="F:guanylate cyclase activity"/>
    <property type="evidence" value="ECO:0007669"/>
    <property type="project" value="UniProtKB-EC"/>
</dbReference>
<evidence type="ECO:0000256" key="11">
    <source>
        <dbReference type="ARBA" id="ARBA00023239"/>
    </source>
</evidence>
<dbReference type="PANTHER" id="PTHR11920">
    <property type="entry name" value="GUANYLYL CYCLASE"/>
    <property type="match status" value="1"/>
</dbReference>
<evidence type="ECO:0000259" key="17">
    <source>
        <dbReference type="PROSITE" id="PS50011"/>
    </source>
</evidence>
<evidence type="ECO:0000256" key="6">
    <source>
        <dbReference type="ARBA" id="ARBA00022741"/>
    </source>
</evidence>
<evidence type="ECO:0000256" key="8">
    <source>
        <dbReference type="ARBA" id="ARBA00023136"/>
    </source>
</evidence>
<comment type="subcellular location">
    <subcellularLocation>
        <location evidence="2">Membrane</location>
        <topology evidence="2">Single-pass type I membrane protein</topology>
    </subcellularLocation>
</comment>
<dbReference type="Gene3D" id="1.10.510.10">
    <property type="entry name" value="Transferase(Phosphotransferase) domain 1"/>
    <property type="match status" value="1"/>
</dbReference>
<keyword evidence="10" id="KW-0325">Glycoprotein</keyword>
<dbReference type="GO" id="GO:0007168">
    <property type="term" value="P:receptor guanylyl cyclase signaling pathway"/>
    <property type="evidence" value="ECO:0007669"/>
    <property type="project" value="TreeGrafter"/>
</dbReference>
<proteinExistence type="inferred from homology"/>
<evidence type="ECO:0000256" key="14">
    <source>
        <dbReference type="RuleBase" id="RU003431"/>
    </source>
</evidence>
<dbReference type="InterPro" id="IPR000719">
    <property type="entry name" value="Prot_kinase_dom"/>
</dbReference>
<keyword evidence="6" id="KW-0547">Nucleotide-binding</keyword>
<evidence type="ECO:0000256" key="15">
    <source>
        <dbReference type="SAM" id="MobiDB-lite"/>
    </source>
</evidence>
<feature type="region of interest" description="Disordered" evidence="15">
    <location>
        <begin position="528"/>
        <end position="553"/>
    </location>
</feature>
<dbReference type="PROSITE" id="PS00452">
    <property type="entry name" value="GUANYLATE_CYCLASE_1"/>
    <property type="match status" value="1"/>
</dbReference>
<keyword evidence="8 16" id="KW-0472">Membrane</keyword>
<dbReference type="GO" id="GO:0035556">
    <property type="term" value="P:intracellular signal transduction"/>
    <property type="evidence" value="ECO:0007669"/>
    <property type="project" value="InterPro"/>
</dbReference>
<organism evidence="19 20">
    <name type="scientific">Parastrongyloides trichosuri</name>
    <name type="common">Possum-specific nematode worm</name>
    <dbReference type="NCBI Taxonomy" id="131310"/>
    <lineage>
        <taxon>Eukaryota</taxon>
        <taxon>Metazoa</taxon>
        <taxon>Ecdysozoa</taxon>
        <taxon>Nematoda</taxon>
        <taxon>Chromadorea</taxon>
        <taxon>Rhabditida</taxon>
        <taxon>Tylenchina</taxon>
        <taxon>Panagrolaimomorpha</taxon>
        <taxon>Strongyloidoidea</taxon>
        <taxon>Strongyloididae</taxon>
        <taxon>Parastrongyloides</taxon>
    </lineage>
</organism>
<keyword evidence="5" id="KW-0732">Signal</keyword>
<dbReference type="CDD" id="cd06352">
    <property type="entry name" value="PBP1_NPR_GC-like"/>
    <property type="match status" value="1"/>
</dbReference>
<dbReference type="GO" id="GO:0004016">
    <property type="term" value="F:adenylate cyclase activity"/>
    <property type="evidence" value="ECO:0007669"/>
    <property type="project" value="TreeGrafter"/>
</dbReference>
<dbReference type="Gene3D" id="3.30.70.1230">
    <property type="entry name" value="Nucleotide cyclase"/>
    <property type="match status" value="1"/>
</dbReference>
<feature type="transmembrane region" description="Helical" evidence="16">
    <location>
        <begin position="476"/>
        <end position="502"/>
    </location>
</feature>
<comment type="catalytic activity">
    <reaction evidence="1 14">
        <text>GTP = 3',5'-cyclic GMP + diphosphate</text>
        <dbReference type="Rhea" id="RHEA:13665"/>
        <dbReference type="ChEBI" id="CHEBI:33019"/>
        <dbReference type="ChEBI" id="CHEBI:37565"/>
        <dbReference type="ChEBI" id="CHEBI:57746"/>
        <dbReference type="EC" id="4.6.1.2"/>
    </reaction>
</comment>
<keyword evidence="7 16" id="KW-1133">Transmembrane helix</keyword>
<dbReference type="InterPro" id="IPR011009">
    <property type="entry name" value="Kinase-like_dom_sf"/>
</dbReference>
<reference evidence="20" key="1">
    <citation type="submission" date="2017-02" db="UniProtKB">
        <authorList>
            <consortium name="WormBaseParasite"/>
        </authorList>
    </citation>
    <scope>IDENTIFICATION</scope>
</reference>
<dbReference type="SUPFAM" id="SSF53822">
    <property type="entry name" value="Periplasmic binding protein-like I"/>
    <property type="match status" value="1"/>
</dbReference>
<dbReference type="GO" id="GO:0001653">
    <property type="term" value="F:peptide receptor activity"/>
    <property type="evidence" value="ECO:0007669"/>
    <property type="project" value="TreeGrafter"/>
</dbReference>
<dbReference type="Pfam" id="PF00211">
    <property type="entry name" value="Guanylate_cyc"/>
    <property type="match status" value="1"/>
</dbReference>
<dbReference type="InterPro" id="IPR018297">
    <property type="entry name" value="A/G_cyclase_CS"/>
</dbReference>
<dbReference type="InterPro" id="IPR029787">
    <property type="entry name" value="Nucleotide_cyclase"/>
</dbReference>
<dbReference type="InterPro" id="IPR001245">
    <property type="entry name" value="Ser-Thr/Tyr_kinase_cat_dom"/>
</dbReference>
<dbReference type="STRING" id="131310.A0A0N5A6F6"/>
<dbReference type="Proteomes" id="UP000038045">
    <property type="component" value="Unplaced"/>
</dbReference>